<dbReference type="Gene3D" id="1.10.238.10">
    <property type="entry name" value="EF-hand"/>
    <property type="match status" value="1"/>
</dbReference>
<dbReference type="SUPFAM" id="SSF82185">
    <property type="entry name" value="Histone H3 K4-specific methyltransferase SET7/9 N-terminal domain"/>
    <property type="match status" value="2"/>
</dbReference>
<evidence type="ECO:0000256" key="5">
    <source>
        <dbReference type="ARBA" id="ARBA00045851"/>
    </source>
</evidence>
<dbReference type="SUPFAM" id="SSF47473">
    <property type="entry name" value="EF-hand"/>
    <property type="match status" value="1"/>
</dbReference>
<reference evidence="7" key="1">
    <citation type="submission" date="2021-02" db="EMBL/GenBank/DDBJ databases">
        <title>First Annotated Genome of the Yellow-green Alga Tribonema minus.</title>
        <authorList>
            <person name="Mahan K.M."/>
        </authorList>
    </citation>
    <scope>NUCLEOTIDE SEQUENCE</scope>
    <source>
        <strain evidence="7">UTEX B ZZ1240</strain>
    </source>
</reference>
<evidence type="ECO:0000256" key="4">
    <source>
        <dbReference type="ARBA" id="ARBA00039854"/>
    </source>
</evidence>
<dbReference type="EMBL" id="JAFCMP010000087">
    <property type="protein sequence ID" value="KAG5187628.1"/>
    <property type="molecule type" value="Genomic_DNA"/>
</dbReference>
<comment type="subcellular location">
    <subcellularLocation>
        <location evidence="1">Cytoplasmic vesicle</location>
        <location evidence="1">Secretory vesicle</location>
        <location evidence="1">Acrosome</location>
    </subcellularLocation>
</comment>
<proteinExistence type="predicted"/>
<evidence type="ECO:0000256" key="1">
    <source>
        <dbReference type="ARBA" id="ARBA00004218"/>
    </source>
</evidence>
<dbReference type="InterPro" id="IPR052472">
    <property type="entry name" value="MORN3"/>
</dbReference>
<name>A0A836CJJ5_9STRA</name>
<dbReference type="GO" id="GO:0005509">
    <property type="term" value="F:calcium ion binding"/>
    <property type="evidence" value="ECO:0007669"/>
    <property type="project" value="InterPro"/>
</dbReference>
<keyword evidence="3" id="KW-0968">Cytoplasmic vesicle</keyword>
<accession>A0A836CJJ5</accession>
<dbReference type="PROSITE" id="PS50222">
    <property type="entry name" value="EF_HAND_2"/>
    <property type="match status" value="1"/>
</dbReference>
<dbReference type="InterPro" id="IPR003409">
    <property type="entry name" value="MORN"/>
</dbReference>
<evidence type="ECO:0000313" key="8">
    <source>
        <dbReference type="Proteomes" id="UP000664859"/>
    </source>
</evidence>
<dbReference type="Proteomes" id="UP000664859">
    <property type="component" value="Unassembled WGS sequence"/>
</dbReference>
<feature type="domain" description="EF-hand" evidence="6">
    <location>
        <begin position="266"/>
        <end position="301"/>
    </location>
</feature>
<dbReference type="InterPro" id="IPR002048">
    <property type="entry name" value="EF_hand_dom"/>
</dbReference>
<evidence type="ECO:0000256" key="3">
    <source>
        <dbReference type="ARBA" id="ARBA00023329"/>
    </source>
</evidence>
<comment type="function">
    <text evidence="5">Assembles a suppression complex (suppresome) by tethering SIRT1 and MDM2 to regulate composite modifications of p53/TP53. Confers both deacetylation-mediated functional inactivation, by SIRT1, and ubiquitination-dependent degradation, by MDM2, of p53/TP53, promoting a proliferative and cell survival behaviors. May play a role in the regulation of spermatogenesis.</text>
</comment>
<evidence type="ECO:0000256" key="2">
    <source>
        <dbReference type="ARBA" id="ARBA00022737"/>
    </source>
</evidence>
<comment type="caution">
    <text evidence="7">The sequence shown here is derived from an EMBL/GenBank/DDBJ whole genome shotgun (WGS) entry which is preliminary data.</text>
</comment>
<evidence type="ECO:0000259" key="6">
    <source>
        <dbReference type="PROSITE" id="PS50222"/>
    </source>
</evidence>
<dbReference type="InterPro" id="IPR011992">
    <property type="entry name" value="EF-hand-dom_pair"/>
</dbReference>
<keyword evidence="8" id="KW-1185">Reference proteome</keyword>
<dbReference type="OrthoDB" id="270720at2759"/>
<protein>
    <recommendedName>
        <fullName evidence="4">MORN repeat-containing protein 3</fullName>
    </recommendedName>
</protein>
<dbReference type="SMART" id="SM00698">
    <property type="entry name" value="MORN"/>
    <property type="match status" value="6"/>
</dbReference>
<sequence length="338" mass="37961">MVFLNSSRREQMAEKNGTHKTIYAVLPNEKYAADMAVYKSSDRQPYRSGDTYSGDWRDDRKDGYGVRTWVSGNKYEGDWKGGMRHGKGTLWAAEGGKLRKMYSGDWAFDKRHGTGVNFYKNGERYEGEWAGHQRSGHGKMDYMNGDSYEGQWQQDERCGMGILRLANGDFYDGHWLNDMKEGPGRYMYRSTGKVYEGEWVRGSPWCGEYKDAPAPPGPAAGEPDEAFVLPELKLMRAGAVLNQAIARIHNERAARFHQGGRACTPEELERLQRLFDEADAEGQGQLPIGALRGLLQRAGVEVEEEVIGQLLAELQAAETAVVLFPELLDILSILQMGC</sequence>
<dbReference type="Pfam" id="PF02493">
    <property type="entry name" value="MORN"/>
    <property type="match status" value="7"/>
</dbReference>
<evidence type="ECO:0000313" key="7">
    <source>
        <dbReference type="EMBL" id="KAG5187628.1"/>
    </source>
</evidence>
<dbReference type="PANTHER" id="PTHR46511:SF1">
    <property type="entry name" value="MORN REPEAT-CONTAINING PROTEIN 3"/>
    <property type="match status" value="1"/>
</dbReference>
<dbReference type="GO" id="GO:0001669">
    <property type="term" value="C:acrosomal vesicle"/>
    <property type="evidence" value="ECO:0007669"/>
    <property type="project" value="UniProtKB-SubCell"/>
</dbReference>
<dbReference type="AlphaFoldDB" id="A0A836CJJ5"/>
<organism evidence="7 8">
    <name type="scientific">Tribonema minus</name>
    <dbReference type="NCBI Taxonomy" id="303371"/>
    <lineage>
        <taxon>Eukaryota</taxon>
        <taxon>Sar</taxon>
        <taxon>Stramenopiles</taxon>
        <taxon>Ochrophyta</taxon>
        <taxon>PX clade</taxon>
        <taxon>Xanthophyceae</taxon>
        <taxon>Tribonematales</taxon>
        <taxon>Tribonemataceae</taxon>
        <taxon>Tribonema</taxon>
    </lineage>
</organism>
<dbReference type="Gene3D" id="2.20.110.10">
    <property type="entry name" value="Histone H3 K4-specific methyltransferase SET7/9 N-terminal domain"/>
    <property type="match status" value="2"/>
</dbReference>
<keyword evidence="2" id="KW-0677">Repeat</keyword>
<gene>
    <name evidence="7" type="ORF">JKP88DRAFT_267838</name>
</gene>
<dbReference type="PANTHER" id="PTHR46511">
    <property type="entry name" value="MORN REPEAT-CONTAINING PROTEIN 3"/>
    <property type="match status" value="1"/>
</dbReference>